<dbReference type="RefSeq" id="WP_004312163.1">
    <property type="nucleotide sequence ID" value="NZ_DAWDIY010000012.1"/>
</dbReference>
<evidence type="ECO:0000256" key="6">
    <source>
        <dbReference type="ARBA" id="ARBA00022842"/>
    </source>
</evidence>
<dbReference type="EMBL" id="QSAI01000001">
    <property type="protein sequence ID" value="RGW50701.1"/>
    <property type="molecule type" value="Genomic_DNA"/>
</dbReference>
<sequence length="326" mass="37877">MANNHEQFIAFNDTIKASKSRRDTLKKNRESIRKKIRNYFKNNWPDKIQPQFHWQGSYSMYTLLNPIKDEDGLGAYDLDDGIYFIGSSEDERETVQWYHNQIYEAVKDHTTQGAKDNNPCVTVYFADNHHIDLPAYFMVDGDEHPKMAHKKNPWMDSDPRETTNWFNGKSEHPQLRRIVRYVKAWADYVNNQGKGKMPTGCILTILVEKNFTSNDRDDIALRDVLVKMNNSLSAKDGFHCYRPTFPVGEDLFEHYKTSRKDFFLKELNSFASDADKAVNSSNQKDGCLKWQNHLGERFSCSTAKDEDEDAQKKNLSGTLKTNSRFA</sequence>
<keyword evidence="7" id="KW-0546">Nucleotide metabolism</keyword>
<keyword evidence="9" id="KW-0342">GTP-binding</keyword>
<dbReference type="InterPro" id="IPR048445">
    <property type="entry name" value="DncV-like_NTFase"/>
</dbReference>
<evidence type="ECO:0000256" key="3">
    <source>
        <dbReference type="ARBA" id="ARBA00022723"/>
    </source>
</evidence>
<evidence type="ECO:0000256" key="12">
    <source>
        <dbReference type="SAM" id="Coils"/>
    </source>
</evidence>
<dbReference type="NCBIfam" id="NF041078">
    <property type="entry name" value="cGAS"/>
    <property type="match status" value="1"/>
</dbReference>
<evidence type="ECO:0000256" key="5">
    <source>
        <dbReference type="ARBA" id="ARBA00022840"/>
    </source>
</evidence>
<dbReference type="Proteomes" id="UP001199363">
    <property type="component" value="Unassembled WGS sequence"/>
</dbReference>
<evidence type="ECO:0000256" key="2">
    <source>
        <dbReference type="ARBA" id="ARBA00022695"/>
    </source>
</evidence>
<feature type="domain" description="Cyclic GMP-AMP synthase DncV-like nucleotidyltransferase" evidence="14">
    <location>
        <begin position="50"/>
        <end position="136"/>
    </location>
</feature>
<evidence type="ECO:0000256" key="9">
    <source>
        <dbReference type="ARBA" id="ARBA00023134"/>
    </source>
</evidence>
<evidence type="ECO:0000313" key="15">
    <source>
        <dbReference type="EMBL" id="MCB7281875.1"/>
    </source>
</evidence>
<dbReference type="EMBL" id="QSTG01000006">
    <property type="protein sequence ID" value="RGM46001.1"/>
    <property type="molecule type" value="Genomic_DNA"/>
</dbReference>
<reference evidence="18 19" key="1">
    <citation type="submission" date="2018-08" db="EMBL/GenBank/DDBJ databases">
        <title>A genome reference for cultivated species of the human gut microbiota.</title>
        <authorList>
            <person name="Zou Y."/>
            <person name="Xue W."/>
            <person name="Luo G."/>
        </authorList>
    </citation>
    <scope>NUCLEOTIDE SEQUENCE [LARGE SCALE GENOMIC DNA]</scope>
    <source>
        <strain evidence="17 19">AF12-25</strain>
        <strain evidence="16 18">OM08-13BH</strain>
    </source>
</reference>
<evidence type="ECO:0000259" key="14">
    <source>
        <dbReference type="Pfam" id="PF21654"/>
    </source>
</evidence>
<evidence type="ECO:0000256" key="4">
    <source>
        <dbReference type="ARBA" id="ARBA00022741"/>
    </source>
</evidence>
<name>A0A3E4HHB6_PHOVU</name>
<dbReference type="EMBL" id="JAJCQG010000038">
    <property type="protein sequence ID" value="MCB7281875.1"/>
    <property type="molecule type" value="Genomic_DNA"/>
</dbReference>
<organism evidence="16 18">
    <name type="scientific">Phocaeicola vulgatus</name>
    <name type="common">Bacteroides vulgatus</name>
    <dbReference type="NCBI Taxonomy" id="821"/>
    <lineage>
        <taxon>Bacteria</taxon>
        <taxon>Pseudomonadati</taxon>
        <taxon>Bacteroidota</taxon>
        <taxon>Bacteroidia</taxon>
        <taxon>Bacteroidales</taxon>
        <taxon>Bacteroidaceae</taxon>
        <taxon>Phocaeicola</taxon>
    </lineage>
</organism>
<proteinExistence type="predicted"/>
<gene>
    <name evidence="17" type="ORF">DWV70_00435</name>
    <name evidence="16" type="ORF">DXC16_05520</name>
    <name evidence="15" type="ORF">LI282_12615</name>
</gene>
<evidence type="ECO:0000256" key="8">
    <source>
        <dbReference type="ARBA" id="ARBA00023118"/>
    </source>
</evidence>
<dbReference type="Pfam" id="PF21654">
    <property type="entry name" value="DncV-like_NTFase"/>
    <property type="match status" value="1"/>
</dbReference>
<evidence type="ECO:0000313" key="16">
    <source>
        <dbReference type="EMBL" id="RGM46001.1"/>
    </source>
</evidence>
<dbReference type="GO" id="GO:0005525">
    <property type="term" value="F:GTP binding"/>
    <property type="evidence" value="ECO:0007669"/>
    <property type="project" value="UniProtKB-KW"/>
</dbReference>
<reference evidence="15" key="2">
    <citation type="submission" date="2021-10" db="EMBL/GenBank/DDBJ databases">
        <title>Collection of gut derived symbiotic bacterial strains cultured from healthy donors.</title>
        <authorList>
            <person name="Lin H."/>
            <person name="Littmann E."/>
            <person name="Kohout C."/>
            <person name="Pamer E.G."/>
        </authorList>
    </citation>
    <scope>NUCLEOTIDE SEQUENCE</scope>
    <source>
        <strain evidence="15">DFI.1.167</strain>
    </source>
</reference>
<dbReference type="Proteomes" id="UP000285469">
    <property type="component" value="Unassembled WGS sequence"/>
</dbReference>
<keyword evidence="1" id="KW-0808">Transferase</keyword>
<keyword evidence="3" id="KW-0479">Metal-binding</keyword>
<evidence type="ECO:0000256" key="11">
    <source>
        <dbReference type="ARBA" id="ARBA00048304"/>
    </source>
</evidence>
<protein>
    <recommendedName>
        <fullName evidence="10">Cyclic GMP-AMP synthase</fullName>
    </recommendedName>
</protein>
<dbReference type="GO" id="GO:0051607">
    <property type="term" value="P:defense response to virus"/>
    <property type="evidence" value="ECO:0007669"/>
    <property type="project" value="UniProtKB-KW"/>
</dbReference>
<evidence type="ECO:0000256" key="10">
    <source>
        <dbReference type="ARBA" id="ARBA00044145"/>
    </source>
</evidence>
<keyword evidence="6" id="KW-0460">Magnesium</keyword>
<evidence type="ECO:0000256" key="1">
    <source>
        <dbReference type="ARBA" id="ARBA00022679"/>
    </source>
</evidence>
<feature type="compositionally biased region" description="Polar residues" evidence="13">
    <location>
        <begin position="313"/>
        <end position="326"/>
    </location>
</feature>
<accession>A0A3E4HHB6</accession>
<keyword evidence="8" id="KW-0051">Antiviral defense</keyword>
<evidence type="ECO:0000313" key="17">
    <source>
        <dbReference type="EMBL" id="RGW50701.1"/>
    </source>
</evidence>
<dbReference type="GO" id="GO:0140701">
    <property type="term" value="F:3',3'-cyclic GMP-AMP synthase activity"/>
    <property type="evidence" value="ECO:0007669"/>
    <property type="project" value="InterPro"/>
</dbReference>
<dbReference type="AlphaFoldDB" id="A0A3E4HHB6"/>
<keyword evidence="2" id="KW-0548">Nucleotidyltransferase</keyword>
<dbReference type="GO" id="GO:0005524">
    <property type="term" value="F:ATP binding"/>
    <property type="evidence" value="ECO:0007669"/>
    <property type="project" value="UniProtKB-KW"/>
</dbReference>
<comment type="catalytic activity">
    <reaction evidence="11">
        <text>GTP + ATP = 3',3'-cGAMP + 2 diphosphate</text>
        <dbReference type="Rhea" id="RHEA:35647"/>
        <dbReference type="ChEBI" id="CHEBI:30616"/>
        <dbReference type="ChEBI" id="CHEBI:33019"/>
        <dbReference type="ChEBI" id="CHEBI:37565"/>
        <dbReference type="ChEBI" id="CHEBI:71501"/>
    </reaction>
    <physiologicalReaction direction="left-to-right" evidence="11">
        <dbReference type="Rhea" id="RHEA:35648"/>
    </physiologicalReaction>
</comment>
<dbReference type="InterPro" id="IPR047805">
    <property type="entry name" value="GAMP_synthase"/>
</dbReference>
<evidence type="ECO:0000256" key="13">
    <source>
        <dbReference type="SAM" id="MobiDB-lite"/>
    </source>
</evidence>
<dbReference type="Proteomes" id="UP000261003">
    <property type="component" value="Unassembled WGS sequence"/>
</dbReference>
<evidence type="ECO:0000313" key="18">
    <source>
        <dbReference type="Proteomes" id="UP000261003"/>
    </source>
</evidence>
<feature type="region of interest" description="Disordered" evidence="13">
    <location>
        <begin position="307"/>
        <end position="326"/>
    </location>
</feature>
<evidence type="ECO:0000313" key="19">
    <source>
        <dbReference type="Proteomes" id="UP000285469"/>
    </source>
</evidence>
<dbReference type="GO" id="GO:0046872">
    <property type="term" value="F:metal ion binding"/>
    <property type="evidence" value="ECO:0007669"/>
    <property type="project" value="UniProtKB-KW"/>
</dbReference>
<keyword evidence="12" id="KW-0175">Coiled coil</keyword>
<keyword evidence="4" id="KW-0547">Nucleotide-binding</keyword>
<evidence type="ECO:0000256" key="7">
    <source>
        <dbReference type="ARBA" id="ARBA00023080"/>
    </source>
</evidence>
<dbReference type="GO" id="GO:0009117">
    <property type="term" value="P:nucleotide metabolic process"/>
    <property type="evidence" value="ECO:0007669"/>
    <property type="project" value="UniProtKB-KW"/>
</dbReference>
<keyword evidence="5" id="KW-0067">ATP-binding</keyword>
<comment type="caution">
    <text evidence="16">The sequence shown here is derived from an EMBL/GenBank/DDBJ whole genome shotgun (WGS) entry which is preliminary data.</text>
</comment>
<feature type="coiled-coil region" evidence="12">
    <location>
        <begin position="15"/>
        <end position="42"/>
    </location>
</feature>